<dbReference type="InterPro" id="IPR018004">
    <property type="entry name" value="KilA/APSES_HTH"/>
</dbReference>
<gene>
    <name evidence="2" type="ORF">BA171_03070</name>
</gene>
<dbReference type="Proteomes" id="UP000216438">
    <property type="component" value="Chromosome"/>
</dbReference>
<dbReference type="Pfam" id="PF04383">
    <property type="entry name" value="KilA-N"/>
    <property type="match status" value="1"/>
</dbReference>
<dbReference type="RefSeq" id="WP_016857141.1">
    <property type="nucleotide sequence ID" value="NZ_CP016303.1"/>
</dbReference>
<dbReference type="SMART" id="SM01252">
    <property type="entry name" value="KilA-N"/>
    <property type="match status" value="1"/>
</dbReference>
<sequence length="156" mass="17307">MSKLLVVIENTLLHQDAFGRYCLNDLHRAAVAQGKATESQRPSNFLKSEGISKIIKVLGKNSVHTMHGGIESGIWAVETLAIRYATWLKKETIIEKNRATTACNYNVITNQPEFTDKINAVLILLNFAKTELNLKPSEIVNATNKLGECIGIEDIL</sequence>
<dbReference type="AlphaFoldDB" id="A0A249DX23"/>
<reference evidence="3" key="1">
    <citation type="submission" date="2016-06" db="EMBL/GenBank/DDBJ databases">
        <authorList>
            <person name="Chen W."/>
            <person name="Hasegawa D.K."/>
        </authorList>
    </citation>
    <scope>NUCLEOTIDE SEQUENCE [LARGE SCALE GENOMIC DNA]</scope>
    <source>
        <strain evidence="3">MEAM1</strain>
    </source>
</reference>
<dbReference type="OrthoDB" id="5298460at2"/>
<accession>A0A249DX23</accession>
<proteinExistence type="predicted"/>
<evidence type="ECO:0000259" key="1">
    <source>
        <dbReference type="SMART" id="SM01252"/>
    </source>
</evidence>
<evidence type="ECO:0000313" key="3">
    <source>
        <dbReference type="Proteomes" id="UP000216438"/>
    </source>
</evidence>
<feature type="domain" description="KilA/APSES-type HTH DNA-binding" evidence="1">
    <location>
        <begin position="9"/>
        <end position="98"/>
    </location>
</feature>
<organism evidence="2 3">
    <name type="scientific">Candidatus Hamiltonella defensa</name>
    <name type="common">Bemisia tabaci</name>
    <dbReference type="NCBI Taxonomy" id="672795"/>
    <lineage>
        <taxon>Bacteria</taxon>
        <taxon>Pseudomonadati</taxon>
        <taxon>Pseudomonadota</taxon>
        <taxon>Gammaproteobacteria</taxon>
        <taxon>Enterobacterales</taxon>
        <taxon>Enterobacteriaceae</taxon>
        <taxon>aphid secondary symbionts</taxon>
        <taxon>Candidatus Williamhamiltonella</taxon>
    </lineage>
</organism>
<reference evidence="2 3" key="2">
    <citation type="submission" date="2017-09" db="EMBL/GenBank/DDBJ databases">
        <title>The genome of whitefly Bemisia tabaci, a global crop pest, provides novel insights into virus transmission, host adaptation and insecticide resistance.</title>
        <authorList>
            <person name="Kaur N."/>
            <person name="Kliot A."/>
            <person name="Pinheiro P.V."/>
            <person name="Luan J."/>
            <person name="Zheng Y."/>
            <person name="Liu W."/>
            <person name="Sun H."/>
            <person name="Yang X."/>
            <person name="Xu Y."/>
            <person name="Luo Y."/>
            <person name="Kruse A."/>
            <person name="Fisher T.W."/>
            <person name="Nelson D.R."/>
            <person name="Elimelech M."/>
            <person name="MacCoss M."/>
            <person name="Johnson R."/>
            <person name="Cohen E."/>
            <person name="Hunter W.B."/>
            <person name="Brown J.K."/>
            <person name="Jander G."/>
            <person name="Cilia M."/>
            <person name="Douglas A.E."/>
            <person name="Ghanim M."/>
            <person name="Simmons A.M."/>
            <person name="Wintermantel W.M."/>
            <person name="Ling K.-S."/>
            <person name="Fei Z."/>
        </authorList>
    </citation>
    <scope>NUCLEOTIDE SEQUENCE [LARGE SCALE GENOMIC DNA]</scope>
    <source>
        <strain evidence="2 3">MEAM1</strain>
    </source>
</reference>
<evidence type="ECO:0000313" key="2">
    <source>
        <dbReference type="EMBL" id="ASX26106.1"/>
    </source>
</evidence>
<dbReference type="EMBL" id="CP016303">
    <property type="protein sequence ID" value="ASX26106.1"/>
    <property type="molecule type" value="Genomic_DNA"/>
</dbReference>
<name>A0A249DX23_9ENTR</name>
<protein>
    <recommendedName>
        <fullName evidence="1">KilA/APSES-type HTH DNA-binding domain-containing protein</fullName>
    </recommendedName>
</protein>